<feature type="domain" description="Mannosylglycerate hydrolase MGH1-like glycoside hydrolase" evidence="1">
    <location>
        <begin position="79"/>
        <end position="236"/>
    </location>
</feature>
<comment type="caution">
    <text evidence="2">The sequence shown here is derived from an EMBL/GenBank/DDBJ whole genome shotgun (WGS) entry which is preliminary data.</text>
</comment>
<proteinExistence type="predicted"/>
<dbReference type="InterPro" id="IPR008928">
    <property type="entry name" value="6-hairpin_glycosidase_sf"/>
</dbReference>
<dbReference type="GO" id="GO:0005975">
    <property type="term" value="P:carbohydrate metabolic process"/>
    <property type="evidence" value="ECO:0007669"/>
    <property type="project" value="InterPro"/>
</dbReference>
<dbReference type="AlphaFoldDB" id="A0A538U5X3"/>
<evidence type="ECO:0000313" key="2">
    <source>
        <dbReference type="EMBL" id="TMQ71267.1"/>
    </source>
</evidence>
<reference evidence="2 3" key="1">
    <citation type="journal article" date="2019" name="Nat. Microbiol.">
        <title>Mediterranean grassland soil C-N compound turnover is dependent on rainfall and depth, and is mediated by genomically divergent microorganisms.</title>
        <authorList>
            <person name="Diamond S."/>
            <person name="Andeer P.F."/>
            <person name="Li Z."/>
            <person name="Crits-Christoph A."/>
            <person name="Burstein D."/>
            <person name="Anantharaman K."/>
            <person name="Lane K.R."/>
            <person name="Thomas B.C."/>
            <person name="Pan C."/>
            <person name="Northen T.R."/>
            <person name="Banfield J.F."/>
        </authorList>
    </citation>
    <scope>NUCLEOTIDE SEQUENCE [LARGE SCALE GENOMIC DNA]</scope>
    <source>
        <strain evidence="2">WS_10</strain>
    </source>
</reference>
<protein>
    <recommendedName>
        <fullName evidence="1">Mannosylglycerate hydrolase MGH1-like glycoside hydrolase domain-containing protein</fullName>
    </recommendedName>
</protein>
<dbReference type="Pfam" id="PF22422">
    <property type="entry name" value="MGH1-like_GH"/>
    <property type="match status" value="1"/>
</dbReference>
<dbReference type="EMBL" id="VBPA01000137">
    <property type="protein sequence ID" value="TMQ71267.1"/>
    <property type="molecule type" value="Genomic_DNA"/>
</dbReference>
<dbReference type="SUPFAM" id="SSF48208">
    <property type="entry name" value="Six-hairpin glycosidases"/>
    <property type="match status" value="1"/>
</dbReference>
<dbReference type="InterPro" id="IPR012341">
    <property type="entry name" value="6hp_glycosidase-like_sf"/>
</dbReference>
<sequence>MFVLALSELWHWTGDDAYLRRHVDVARRALDWARHFGDLDGDGFLESRRRSPRGLRNQAWKDSDEAIRQPDGSIVDGPTATVEEQAFYILALERLAEVLVALGDDEGARGRLRLARALRRRWHDAFWMADEGFYAMALDGAKAPVRSIASNPGHALGAGIVPAEQARAVADRLLAPDLFSGWGVRSLSDRHPSFNPFAYHLGSVWPVEQATFALGFKRYGLDEHLDRLADGLFQATLASRDGRLPEALSGHSRRDVPTPVPYPAASVPQAWSASALIQLVQIMLGLYPFAPLGVLAVVRPRLPVWAPALTLRRLRVGSAVVDIRFDRRVDGSASWRVIRQHGRLLVVGAGPPDDVGERRWLERLELAGLDRAPGRLAQAARIALGRAGS</sequence>
<name>A0A538U5X3_UNCEI</name>
<organism evidence="2 3">
    <name type="scientific">Eiseniibacteriota bacterium</name>
    <dbReference type="NCBI Taxonomy" id="2212470"/>
    <lineage>
        <taxon>Bacteria</taxon>
        <taxon>Candidatus Eiseniibacteriota</taxon>
    </lineage>
</organism>
<dbReference type="Proteomes" id="UP000319836">
    <property type="component" value="Unassembled WGS sequence"/>
</dbReference>
<dbReference type="Gene3D" id="1.50.10.10">
    <property type="match status" value="1"/>
</dbReference>
<accession>A0A538U5X3</accession>
<evidence type="ECO:0000259" key="1">
    <source>
        <dbReference type="Pfam" id="PF22422"/>
    </source>
</evidence>
<dbReference type="InterPro" id="IPR054491">
    <property type="entry name" value="MGH1-like_GH"/>
</dbReference>
<evidence type="ECO:0000313" key="3">
    <source>
        <dbReference type="Proteomes" id="UP000319836"/>
    </source>
</evidence>
<gene>
    <name evidence="2" type="ORF">E6K80_06135</name>
</gene>